<evidence type="ECO:0000313" key="10">
    <source>
        <dbReference type="Proteomes" id="UP000633814"/>
    </source>
</evidence>
<comment type="similarity">
    <text evidence="3">Belongs to the methyl-accepting chemotaxis (MCP) protein family.</text>
</comment>
<accession>A0ABS8C3S0</accession>
<dbReference type="PROSITE" id="PS50885">
    <property type="entry name" value="HAMP"/>
    <property type="match status" value="1"/>
</dbReference>
<keyword evidence="2 4" id="KW-0807">Transducer</keyword>
<dbReference type="InterPro" id="IPR003660">
    <property type="entry name" value="HAMP_dom"/>
</dbReference>
<evidence type="ECO:0000256" key="6">
    <source>
        <dbReference type="SAM" id="Phobius"/>
    </source>
</evidence>
<sequence>MKLKVAHKVSIGFAFITLLLLFASISALGIFRSITRANTQVNEQALPAQQQSNLAQIQLLKLARLSSAGFNAEQQNAIERQQQQFLQAQRAFAELTEGFTQLNVDSALQQNLQQATEFAKGYTDAAAKMFQARLSSLSYQQQLNSELAELEILLDEAGASLIELSELELPRDKQLAAIIAGTAARLDGQLVGLINTLRETAGYSDYAQFAPNEQNIEFAVSDMQVNVDYLAQLVQDINSQGLWQQFAENWQNLNTAFDKETNLSQLKKQHVTALQQARLQLNQAEEQIEQALNSLDQVVQAADQQFSQLQQQVSSELNSGSQRTSIIMVILVVLAFTIAYFTINAMIKPLKGINHILGYIAQGDLTRQLMIKQQDEFGSLSAKVNSLISALSGLINNIQHNARALNNTASRSTHAVSDINQSLQQQQQQIGAVNSITEQLADNTQAVAEHAAETGQAMQLALQQSQQINTLADENSKRISKLAGQLVNTSSLINKVSSESTNIGGILTTISSIAEQTNLLALNAAIEAARAGDQGRGFAVVADEVRSLASRTQQATSEIRQMIEHLQQQTKQAVTAVTAGKTDAENCVQTMAELVNALQQVAAAIHETLRISEAVTSASASQLALGQSINDNMHEMVGLAKTSAAQAEETLNHSAEVAALAEQLQLAAAKFKI</sequence>
<comment type="caution">
    <text evidence="9">The sequence shown here is derived from an EMBL/GenBank/DDBJ whole genome shotgun (WGS) entry which is preliminary data.</text>
</comment>
<evidence type="ECO:0000256" key="5">
    <source>
        <dbReference type="SAM" id="Coils"/>
    </source>
</evidence>
<protein>
    <submittedName>
        <fullName evidence="9">Methyl-accepting chemotaxis protein</fullName>
    </submittedName>
</protein>
<dbReference type="SMART" id="SM00283">
    <property type="entry name" value="MA"/>
    <property type="match status" value="1"/>
</dbReference>
<evidence type="ECO:0000313" key="9">
    <source>
        <dbReference type="EMBL" id="MCB5226971.1"/>
    </source>
</evidence>
<feature type="transmembrane region" description="Helical" evidence="6">
    <location>
        <begin position="326"/>
        <end position="347"/>
    </location>
</feature>
<feature type="coiled-coil region" evidence="5">
    <location>
        <begin position="267"/>
        <end position="312"/>
    </location>
</feature>
<keyword evidence="10" id="KW-1185">Reference proteome</keyword>
<evidence type="ECO:0000256" key="4">
    <source>
        <dbReference type="PROSITE-ProRule" id="PRU00284"/>
    </source>
</evidence>
<dbReference type="PANTHER" id="PTHR32089">
    <property type="entry name" value="METHYL-ACCEPTING CHEMOTAXIS PROTEIN MCPB"/>
    <property type="match status" value="1"/>
</dbReference>
<dbReference type="Gene3D" id="1.10.287.950">
    <property type="entry name" value="Methyl-accepting chemotaxis protein"/>
    <property type="match status" value="1"/>
</dbReference>
<feature type="domain" description="Methyl-accepting transducer" evidence="7">
    <location>
        <begin position="401"/>
        <end position="637"/>
    </location>
</feature>
<evidence type="ECO:0000256" key="3">
    <source>
        <dbReference type="ARBA" id="ARBA00029447"/>
    </source>
</evidence>
<dbReference type="Pfam" id="PF00015">
    <property type="entry name" value="MCPsignal"/>
    <property type="match status" value="1"/>
</dbReference>
<gene>
    <name evidence="9" type="ORF">JAO78_009110</name>
</gene>
<dbReference type="SUPFAM" id="SSF58104">
    <property type="entry name" value="Methyl-accepting chemotaxis protein (MCP) signaling domain"/>
    <property type="match status" value="1"/>
</dbReference>
<keyword evidence="5" id="KW-0175">Coiled coil</keyword>
<dbReference type="EMBL" id="JAEINI020000005">
    <property type="protein sequence ID" value="MCB5226971.1"/>
    <property type="molecule type" value="Genomic_DNA"/>
</dbReference>
<feature type="domain" description="HAMP" evidence="8">
    <location>
        <begin position="344"/>
        <end position="396"/>
    </location>
</feature>
<dbReference type="RefSeq" id="WP_226751036.1">
    <property type="nucleotide sequence ID" value="NZ_JAEINI020000005.1"/>
</dbReference>
<reference evidence="9 10" key="1">
    <citation type="submission" date="2021-10" db="EMBL/GenBank/DDBJ databases">
        <title>Alishewanella koreense sp. nov. isolated from seawater of southwestern coast in South Korea and the proposal for the reclassification of Rheinheimera perlucida and Rheinheimera tuosuensis as Arsukibacterium perlucida and Arsukibacterium tuosuensis.</title>
        <authorList>
            <person name="Kim K.H."/>
            <person name="Ruan W."/>
            <person name="Kim K.R."/>
            <person name="Baek J.H."/>
            <person name="Jeon C.O."/>
        </authorList>
    </citation>
    <scope>NUCLEOTIDE SEQUENCE [LARGE SCALE GENOMIC DNA]</scope>
    <source>
        <strain evidence="9 10">16-MA</strain>
    </source>
</reference>
<evidence type="ECO:0000259" key="7">
    <source>
        <dbReference type="PROSITE" id="PS50111"/>
    </source>
</evidence>
<keyword evidence="6" id="KW-1133">Transmembrane helix</keyword>
<dbReference type="PROSITE" id="PS50111">
    <property type="entry name" value="CHEMOTAXIS_TRANSDUC_2"/>
    <property type="match status" value="1"/>
</dbReference>
<name>A0ABS8C3S0_9ALTE</name>
<comment type="subcellular location">
    <subcellularLocation>
        <location evidence="1">Membrane</location>
    </subcellularLocation>
</comment>
<evidence type="ECO:0000259" key="8">
    <source>
        <dbReference type="PROSITE" id="PS50885"/>
    </source>
</evidence>
<dbReference type="InterPro" id="IPR004089">
    <property type="entry name" value="MCPsignal_dom"/>
</dbReference>
<evidence type="ECO:0000256" key="2">
    <source>
        <dbReference type="ARBA" id="ARBA00023224"/>
    </source>
</evidence>
<dbReference type="CDD" id="cd06225">
    <property type="entry name" value="HAMP"/>
    <property type="match status" value="1"/>
</dbReference>
<evidence type="ECO:0000256" key="1">
    <source>
        <dbReference type="ARBA" id="ARBA00004370"/>
    </source>
</evidence>
<organism evidence="9 10">
    <name type="scientific">Alishewanella maricola</name>
    <dbReference type="NCBI Taxonomy" id="2795740"/>
    <lineage>
        <taxon>Bacteria</taxon>
        <taxon>Pseudomonadati</taxon>
        <taxon>Pseudomonadota</taxon>
        <taxon>Gammaproteobacteria</taxon>
        <taxon>Alteromonadales</taxon>
        <taxon>Alteromonadaceae</taxon>
        <taxon>Alishewanella</taxon>
    </lineage>
</organism>
<keyword evidence="6" id="KW-0812">Transmembrane</keyword>
<proteinExistence type="inferred from homology"/>
<keyword evidence="6" id="KW-0472">Membrane</keyword>
<dbReference type="PANTHER" id="PTHR32089:SF112">
    <property type="entry name" value="LYSOZYME-LIKE PROTEIN-RELATED"/>
    <property type="match status" value="1"/>
</dbReference>
<dbReference type="Proteomes" id="UP000633814">
    <property type="component" value="Unassembled WGS sequence"/>
</dbReference>